<proteinExistence type="predicted"/>
<evidence type="ECO:0000313" key="2">
    <source>
        <dbReference type="Proteomes" id="UP000193648"/>
    </source>
</evidence>
<keyword evidence="2" id="KW-1185">Reference proteome</keyword>
<dbReference type="RefSeq" id="XP_021878366.1">
    <property type="nucleotide sequence ID" value="XM_022029059.1"/>
</dbReference>
<organism evidence="1 2">
    <name type="scientific">Lobosporangium transversale</name>
    <dbReference type="NCBI Taxonomy" id="64571"/>
    <lineage>
        <taxon>Eukaryota</taxon>
        <taxon>Fungi</taxon>
        <taxon>Fungi incertae sedis</taxon>
        <taxon>Mucoromycota</taxon>
        <taxon>Mortierellomycotina</taxon>
        <taxon>Mortierellomycetes</taxon>
        <taxon>Mortierellales</taxon>
        <taxon>Mortierellaceae</taxon>
        <taxon>Lobosporangium</taxon>
    </lineage>
</organism>
<comment type="caution">
    <text evidence="1">The sequence shown here is derived from an EMBL/GenBank/DDBJ whole genome shotgun (WGS) entry which is preliminary data.</text>
</comment>
<dbReference type="AlphaFoldDB" id="A0A1Y2GE45"/>
<dbReference type="InParanoid" id="A0A1Y2GE45"/>
<dbReference type="STRING" id="64571.A0A1Y2GE45"/>
<dbReference type="Proteomes" id="UP000193648">
    <property type="component" value="Unassembled WGS sequence"/>
</dbReference>
<protein>
    <submittedName>
        <fullName evidence="1">Uncharacterized protein</fullName>
    </submittedName>
</protein>
<name>A0A1Y2GE45_9FUNG</name>
<accession>A0A1Y2GE45</accession>
<dbReference type="EMBL" id="MCFF01000038">
    <property type="protein sequence ID" value="ORZ08283.1"/>
    <property type="molecule type" value="Genomic_DNA"/>
</dbReference>
<sequence>MEVPLRCTPKPRYVTPIPIGTVAGLSTLPTAATDPHSMRGKNKDRVAPTAISIHYTAEATASFVNMMKVASEMESKMLLVGMDARPSVLELHDSFNNLSRTAHNRKKILNSIKKPAFDRDYKMIGPTSLLEAVRDGSQIAEPALYPQRRQISSHIRSGAIMFYTDQSGQSCVLINEIESHGRSRMISCHSGQTATVKGVPKNSSLPGTVRKDKYKGIHSVALQEKDGKQFINGTFTCSGPVTDSVLYRPLTAFTFANSGSGQGAAFAAGFIFNKIGEAVILHQEDAVLTREDVEHFHNLAGSSTEFNLPLSEILKIFLEDQNEINVIGNTFLNSQLQKLVKALARRISIANRNIAKAFHNLFTFSK</sequence>
<reference evidence="1 2" key="1">
    <citation type="submission" date="2016-07" db="EMBL/GenBank/DDBJ databases">
        <title>Pervasive Adenine N6-methylation of Active Genes in Fungi.</title>
        <authorList>
            <consortium name="DOE Joint Genome Institute"/>
            <person name="Mondo S.J."/>
            <person name="Dannebaum R.O."/>
            <person name="Kuo R.C."/>
            <person name="Labutti K."/>
            <person name="Haridas S."/>
            <person name="Kuo A."/>
            <person name="Salamov A."/>
            <person name="Ahrendt S.R."/>
            <person name="Lipzen A."/>
            <person name="Sullivan W."/>
            <person name="Andreopoulos W.B."/>
            <person name="Clum A."/>
            <person name="Lindquist E."/>
            <person name="Daum C."/>
            <person name="Ramamoorthy G.K."/>
            <person name="Gryganskyi A."/>
            <person name="Culley D."/>
            <person name="Magnuson J.K."/>
            <person name="James T.Y."/>
            <person name="O'Malley M.A."/>
            <person name="Stajich J.E."/>
            <person name="Spatafora J.W."/>
            <person name="Visel A."/>
            <person name="Grigoriev I.V."/>
        </authorList>
    </citation>
    <scope>NUCLEOTIDE SEQUENCE [LARGE SCALE GENOMIC DNA]</scope>
    <source>
        <strain evidence="1 2">NRRL 3116</strain>
    </source>
</reference>
<dbReference type="GeneID" id="33570902"/>
<gene>
    <name evidence="1" type="ORF">BCR41DRAFT_399364</name>
</gene>
<evidence type="ECO:0000313" key="1">
    <source>
        <dbReference type="EMBL" id="ORZ08283.1"/>
    </source>
</evidence>